<dbReference type="InterPro" id="IPR003593">
    <property type="entry name" value="AAA+_ATPase"/>
</dbReference>
<dbReference type="PANTHER" id="PTHR46743">
    <property type="entry name" value="TEICHOIC ACIDS EXPORT ATP-BINDING PROTEIN TAGH"/>
    <property type="match status" value="1"/>
</dbReference>
<dbReference type="Gene3D" id="3.40.50.300">
    <property type="entry name" value="P-loop containing nucleotide triphosphate hydrolases"/>
    <property type="match status" value="1"/>
</dbReference>
<dbReference type="InterPro" id="IPR017871">
    <property type="entry name" value="ABC_transporter-like_CS"/>
</dbReference>
<dbReference type="InterPro" id="IPR003439">
    <property type="entry name" value="ABC_transporter-like_ATP-bd"/>
</dbReference>
<dbReference type="Proteomes" id="UP000237682">
    <property type="component" value="Unassembled WGS sequence"/>
</dbReference>
<evidence type="ECO:0000256" key="3">
    <source>
        <dbReference type="ARBA" id="ARBA00022741"/>
    </source>
</evidence>
<protein>
    <submittedName>
        <fullName evidence="6">ABC transporter ATP-binding protein</fullName>
    </submittedName>
</protein>
<keyword evidence="7" id="KW-1185">Reference proteome</keyword>
<dbReference type="RefSeq" id="WP_105865667.1">
    <property type="nucleotide sequence ID" value="NZ_PUEJ01000018.1"/>
</dbReference>
<keyword evidence="3" id="KW-0547">Nucleotide-binding</keyword>
<sequence length="217" mass="24155">MIQLSNVTKYYKVEKHRKMILDRVSMIFDTSYSYGLMGVNGAGKSTLLRLISGTEMPNGGRIRRSVRISWPIGFAGGFHPAMSGRENVHFVARAYGADIARAARFVEDFSDLGDYLDVPIKTYSSGMSARLAFALSMAIEFDVYLIDEIIAVGDAKFQLRCRQAFDERRKNAGLIVVSHSMATITAFCDRGGVLADGRLTMYPNVPDAIAMYNRLNR</sequence>
<evidence type="ECO:0000256" key="2">
    <source>
        <dbReference type="ARBA" id="ARBA00022448"/>
    </source>
</evidence>
<dbReference type="GO" id="GO:0016887">
    <property type="term" value="F:ATP hydrolysis activity"/>
    <property type="evidence" value="ECO:0007669"/>
    <property type="project" value="InterPro"/>
</dbReference>
<dbReference type="GO" id="GO:0016020">
    <property type="term" value="C:membrane"/>
    <property type="evidence" value="ECO:0007669"/>
    <property type="project" value="InterPro"/>
</dbReference>
<dbReference type="InterPro" id="IPR050683">
    <property type="entry name" value="Bact_Polysacc_Export_ATP-bd"/>
</dbReference>
<dbReference type="InterPro" id="IPR027417">
    <property type="entry name" value="P-loop_NTPase"/>
</dbReference>
<dbReference type="PANTHER" id="PTHR46743:SF2">
    <property type="entry name" value="TEICHOIC ACIDS EXPORT ATP-BINDING PROTEIN TAGH"/>
    <property type="match status" value="1"/>
</dbReference>
<accession>A0A2S9Q3H6</accession>
<dbReference type="OrthoDB" id="9778870at2"/>
<dbReference type="GO" id="GO:0140359">
    <property type="term" value="F:ABC-type transporter activity"/>
    <property type="evidence" value="ECO:0007669"/>
    <property type="project" value="InterPro"/>
</dbReference>
<keyword evidence="4 6" id="KW-0067">ATP-binding</keyword>
<organism evidence="6 7">
    <name type="scientific">Labrys okinawensis</name>
    <dbReference type="NCBI Taxonomy" id="346911"/>
    <lineage>
        <taxon>Bacteria</taxon>
        <taxon>Pseudomonadati</taxon>
        <taxon>Pseudomonadota</taxon>
        <taxon>Alphaproteobacteria</taxon>
        <taxon>Hyphomicrobiales</taxon>
        <taxon>Xanthobacteraceae</taxon>
        <taxon>Labrys</taxon>
    </lineage>
</organism>
<feature type="domain" description="ABC transporter" evidence="5">
    <location>
        <begin position="2"/>
        <end position="215"/>
    </location>
</feature>
<evidence type="ECO:0000256" key="1">
    <source>
        <dbReference type="ARBA" id="ARBA00005417"/>
    </source>
</evidence>
<dbReference type="GO" id="GO:0005524">
    <property type="term" value="F:ATP binding"/>
    <property type="evidence" value="ECO:0007669"/>
    <property type="project" value="UniProtKB-KW"/>
</dbReference>
<dbReference type="EMBL" id="PUEJ01000018">
    <property type="protein sequence ID" value="PRH83917.1"/>
    <property type="molecule type" value="Genomic_DNA"/>
</dbReference>
<gene>
    <name evidence="6" type="ORF">C5L14_29625</name>
</gene>
<proteinExistence type="inferred from homology"/>
<dbReference type="AlphaFoldDB" id="A0A2S9Q3H6"/>
<dbReference type="PROSITE" id="PS00211">
    <property type="entry name" value="ABC_TRANSPORTER_1"/>
    <property type="match status" value="1"/>
</dbReference>
<dbReference type="InterPro" id="IPR015860">
    <property type="entry name" value="ABC_transpr_TagH-like"/>
</dbReference>
<dbReference type="CDD" id="cd03220">
    <property type="entry name" value="ABC_KpsT_Wzt"/>
    <property type="match status" value="1"/>
</dbReference>
<dbReference type="SUPFAM" id="SSF52540">
    <property type="entry name" value="P-loop containing nucleoside triphosphate hydrolases"/>
    <property type="match status" value="1"/>
</dbReference>
<evidence type="ECO:0000313" key="7">
    <source>
        <dbReference type="Proteomes" id="UP000237682"/>
    </source>
</evidence>
<dbReference type="SMART" id="SM00382">
    <property type="entry name" value="AAA"/>
    <property type="match status" value="1"/>
</dbReference>
<dbReference type="Pfam" id="PF00005">
    <property type="entry name" value="ABC_tran"/>
    <property type="match status" value="1"/>
</dbReference>
<keyword evidence="2" id="KW-0813">Transport</keyword>
<name>A0A2S9Q3H6_9HYPH</name>
<evidence type="ECO:0000259" key="5">
    <source>
        <dbReference type="PROSITE" id="PS50893"/>
    </source>
</evidence>
<evidence type="ECO:0000256" key="4">
    <source>
        <dbReference type="ARBA" id="ARBA00022840"/>
    </source>
</evidence>
<comment type="similarity">
    <text evidence="1">Belongs to the ABC transporter superfamily.</text>
</comment>
<evidence type="ECO:0000313" key="6">
    <source>
        <dbReference type="EMBL" id="PRH83917.1"/>
    </source>
</evidence>
<comment type="caution">
    <text evidence="6">The sequence shown here is derived from an EMBL/GenBank/DDBJ whole genome shotgun (WGS) entry which is preliminary data.</text>
</comment>
<reference evidence="6 7" key="1">
    <citation type="submission" date="2018-02" db="EMBL/GenBank/DDBJ databases">
        <title>Whole genome sequencing of endophytic bacterium.</title>
        <authorList>
            <person name="Eedara R."/>
            <person name="Podile A.R."/>
        </authorList>
    </citation>
    <scope>NUCLEOTIDE SEQUENCE [LARGE SCALE GENOMIC DNA]</scope>
    <source>
        <strain evidence="6 7">RP1T</strain>
    </source>
</reference>
<dbReference type="PROSITE" id="PS50893">
    <property type="entry name" value="ABC_TRANSPORTER_2"/>
    <property type="match status" value="1"/>
</dbReference>